<dbReference type="AlphaFoldDB" id="A0AAV9R8B8"/>
<dbReference type="Proteomes" id="UP001311232">
    <property type="component" value="Unassembled WGS sequence"/>
</dbReference>
<sequence length="118" mass="13324">VLFFGKTQMKPTTLDEKFPTHGFYQDASLEDDEEPTVSKELEGLQQIHSHHQLEVLLFFYLTCIQTRRLKAADSAVYRAGADCRQMEAGHAMVVALYQLKADVPVIAARWATVCIPNI</sequence>
<organism evidence="1 2">
    <name type="scientific">Crenichthys baileyi</name>
    <name type="common">White River springfish</name>
    <dbReference type="NCBI Taxonomy" id="28760"/>
    <lineage>
        <taxon>Eukaryota</taxon>
        <taxon>Metazoa</taxon>
        <taxon>Chordata</taxon>
        <taxon>Craniata</taxon>
        <taxon>Vertebrata</taxon>
        <taxon>Euteleostomi</taxon>
        <taxon>Actinopterygii</taxon>
        <taxon>Neopterygii</taxon>
        <taxon>Teleostei</taxon>
        <taxon>Neoteleostei</taxon>
        <taxon>Acanthomorphata</taxon>
        <taxon>Ovalentaria</taxon>
        <taxon>Atherinomorphae</taxon>
        <taxon>Cyprinodontiformes</taxon>
        <taxon>Goodeidae</taxon>
        <taxon>Crenichthys</taxon>
    </lineage>
</organism>
<feature type="non-terminal residue" evidence="1">
    <location>
        <position position="1"/>
    </location>
</feature>
<name>A0AAV9R8B8_9TELE</name>
<evidence type="ECO:0000313" key="1">
    <source>
        <dbReference type="EMBL" id="KAK5604330.1"/>
    </source>
</evidence>
<accession>A0AAV9R8B8</accession>
<dbReference type="EMBL" id="JAHHUM010002354">
    <property type="protein sequence ID" value="KAK5604330.1"/>
    <property type="molecule type" value="Genomic_DNA"/>
</dbReference>
<protein>
    <submittedName>
        <fullName evidence="1">Uncharacterized protein</fullName>
    </submittedName>
</protein>
<proteinExistence type="predicted"/>
<comment type="caution">
    <text evidence="1">The sequence shown here is derived from an EMBL/GenBank/DDBJ whole genome shotgun (WGS) entry which is preliminary data.</text>
</comment>
<reference evidence="1 2" key="1">
    <citation type="submission" date="2021-06" db="EMBL/GenBank/DDBJ databases">
        <authorList>
            <person name="Palmer J.M."/>
        </authorList>
    </citation>
    <scope>NUCLEOTIDE SEQUENCE [LARGE SCALE GENOMIC DNA]</scope>
    <source>
        <strain evidence="1 2">MEX-2019</strain>
        <tissue evidence="1">Muscle</tissue>
    </source>
</reference>
<gene>
    <name evidence="1" type="ORF">CRENBAI_019489</name>
</gene>
<keyword evidence="2" id="KW-1185">Reference proteome</keyword>
<evidence type="ECO:0000313" key="2">
    <source>
        <dbReference type="Proteomes" id="UP001311232"/>
    </source>
</evidence>